<feature type="compositionally biased region" description="Polar residues" evidence="1">
    <location>
        <begin position="42"/>
        <end position="60"/>
    </location>
</feature>
<proteinExistence type="predicted"/>
<feature type="compositionally biased region" description="Polar residues" evidence="1">
    <location>
        <begin position="241"/>
        <end position="251"/>
    </location>
</feature>
<gene>
    <name evidence="2" type="ORF">PSTG_10954</name>
</gene>
<dbReference type="Proteomes" id="UP000054564">
    <property type="component" value="Unassembled WGS sequence"/>
</dbReference>
<dbReference type="EMBL" id="AJIL01000092">
    <property type="protein sequence ID" value="KNE95737.1"/>
    <property type="molecule type" value="Genomic_DNA"/>
</dbReference>
<feature type="region of interest" description="Disordered" evidence="1">
    <location>
        <begin position="1"/>
        <end position="178"/>
    </location>
</feature>
<feature type="compositionally biased region" description="Basic and acidic residues" evidence="1">
    <location>
        <begin position="61"/>
        <end position="81"/>
    </location>
</feature>
<dbReference type="AlphaFoldDB" id="A0A0L0V8X1"/>
<sequence>MNNDQQMNIDPPSRDELDAATALLEQRRQAAQHYQEARRAQTNETIGTPDGRNQQGPDQSQEAHRDNTTAKTGGENHRLSDILRSLGDTPDRPRNPGRESPTARHQRNRPPKRQCLPLESSTIGAGKRQAKEAKALSRSLATLFPEPNTPKQTPPETPGALPSGEGETPAQVEQEPKPVGQIFKVGSVSYIVGEVPDHCHAGLPSFYDKNVKAMRGSIPLTIFDPIWQREAAPSGKENDRQTQFGGTSTHRSACPGGVDTILCAIVT</sequence>
<feature type="region of interest" description="Disordered" evidence="1">
    <location>
        <begin position="232"/>
        <end position="251"/>
    </location>
</feature>
<evidence type="ECO:0000313" key="3">
    <source>
        <dbReference type="Proteomes" id="UP000054564"/>
    </source>
</evidence>
<accession>A0A0L0V8X1</accession>
<organism evidence="2 3">
    <name type="scientific">Puccinia striiformis f. sp. tritici PST-78</name>
    <dbReference type="NCBI Taxonomy" id="1165861"/>
    <lineage>
        <taxon>Eukaryota</taxon>
        <taxon>Fungi</taxon>
        <taxon>Dikarya</taxon>
        <taxon>Basidiomycota</taxon>
        <taxon>Pucciniomycotina</taxon>
        <taxon>Pucciniomycetes</taxon>
        <taxon>Pucciniales</taxon>
        <taxon>Pucciniaceae</taxon>
        <taxon>Puccinia</taxon>
    </lineage>
</organism>
<name>A0A0L0V8X1_9BASI</name>
<evidence type="ECO:0000313" key="2">
    <source>
        <dbReference type="EMBL" id="KNE95737.1"/>
    </source>
</evidence>
<reference evidence="3" key="1">
    <citation type="submission" date="2014-03" db="EMBL/GenBank/DDBJ databases">
        <title>The Genome Sequence of Puccinia striiformis f. sp. tritici PST-78.</title>
        <authorList>
            <consortium name="The Broad Institute Genome Sequencing Platform"/>
            <person name="Cuomo C."/>
            <person name="Hulbert S."/>
            <person name="Chen X."/>
            <person name="Walker B."/>
            <person name="Young S.K."/>
            <person name="Zeng Q."/>
            <person name="Gargeya S."/>
            <person name="Fitzgerald M."/>
            <person name="Haas B."/>
            <person name="Abouelleil A."/>
            <person name="Alvarado L."/>
            <person name="Arachchi H.M."/>
            <person name="Berlin A.M."/>
            <person name="Chapman S.B."/>
            <person name="Goldberg J."/>
            <person name="Griggs A."/>
            <person name="Gujja S."/>
            <person name="Hansen M."/>
            <person name="Howarth C."/>
            <person name="Imamovic A."/>
            <person name="Larimer J."/>
            <person name="McCowan C."/>
            <person name="Montmayeur A."/>
            <person name="Murphy C."/>
            <person name="Neiman D."/>
            <person name="Pearson M."/>
            <person name="Priest M."/>
            <person name="Roberts A."/>
            <person name="Saif S."/>
            <person name="Shea T."/>
            <person name="Sisk P."/>
            <person name="Sykes S."/>
            <person name="Wortman J."/>
            <person name="Nusbaum C."/>
            <person name="Birren B."/>
        </authorList>
    </citation>
    <scope>NUCLEOTIDE SEQUENCE [LARGE SCALE GENOMIC DNA]</scope>
    <source>
        <strain evidence="3">race PST-78</strain>
    </source>
</reference>
<protein>
    <submittedName>
        <fullName evidence="2">Uncharacterized protein</fullName>
    </submittedName>
</protein>
<evidence type="ECO:0000256" key="1">
    <source>
        <dbReference type="SAM" id="MobiDB-lite"/>
    </source>
</evidence>
<keyword evidence="3" id="KW-1185">Reference proteome</keyword>
<comment type="caution">
    <text evidence="2">The sequence shown here is derived from an EMBL/GenBank/DDBJ whole genome shotgun (WGS) entry which is preliminary data.</text>
</comment>